<dbReference type="GO" id="GO:0005506">
    <property type="term" value="F:iron ion binding"/>
    <property type="evidence" value="ECO:0007669"/>
    <property type="project" value="InterPro"/>
</dbReference>
<dbReference type="FunFam" id="1.10.630.10:FF:000036">
    <property type="entry name" value="CYtochrome P450 family"/>
    <property type="match status" value="1"/>
</dbReference>
<keyword evidence="5 9" id="KW-0560">Oxidoreductase</keyword>
<dbReference type="GO" id="GO:0005737">
    <property type="term" value="C:cytoplasm"/>
    <property type="evidence" value="ECO:0007669"/>
    <property type="project" value="TreeGrafter"/>
</dbReference>
<comment type="caution">
    <text evidence="10">The sequence shown here is derived from an EMBL/GenBank/DDBJ whole genome shotgun (WGS) entry which is preliminary data.</text>
</comment>
<dbReference type="Pfam" id="PF00067">
    <property type="entry name" value="p450"/>
    <property type="match status" value="1"/>
</dbReference>
<dbReference type="GO" id="GO:0006082">
    <property type="term" value="P:organic acid metabolic process"/>
    <property type="evidence" value="ECO:0007669"/>
    <property type="project" value="TreeGrafter"/>
</dbReference>
<evidence type="ECO:0000256" key="1">
    <source>
        <dbReference type="ARBA" id="ARBA00001971"/>
    </source>
</evidence>
<dbReference type="PANTHER" id="PTHR24300:SF376">
    <property type="entry name" value="CYTOCHROME P450 15A1"/>
    <property type="match status" value="1"/>
</dbReference>
<proteinExistence type="inferred from homology"/>
<evidence type="ECO:0000256" key="8">
    <source>
        <dbReference type="PIRSR" id="PIRSR602401-1"/>
    </source>
</evidence>
<evidence type="ECO:0000256" key="4">
    <source>
        <dbReference type="ARBA" id="ARBA00022723"/>
    </source>
</evidence>
<protein>
    <submittedName>
        <fullName evidence="10">Methyl farnesoate epoxidase</fullName>
    </submittedName>
</protein>
<dbReference type="Proteomes" id="UP001151699">
    <property type="component" value="Chromosome B"/>
</dbReference>
<dbReference type="PANTHER" id="PTHR24300">
    <property type="entry name" value="CYTOCHROME P450 508A4-RELATED"/>
    <property type="match status" value="1"/>
</dbReference>
<dbReference type="Gene3D" id="1.10.630.10">
    <property type="entry name" value="Cytochrome P450"/>
    <property type="match status" value="1"/>
</dbReference>
<organism evidence="10 11">
    <name type="scientific">Pseudolycoriella hygida</name>
    <dbReference type="NCBI Taxonomy" id="35572"/>
    <lineage>
        <taxon>Eukaryota</taxon>
        <taxon>Metazoa</taxon>
        <taxon>Ecdysozoa</taxon>
        <taxon>Arthropoda</taxon>
        <taxon>Hexapoda</taxon>
        <taxon>Insecta</taxon>
        <taxon>Pterygota</taxon>
        <taxon>Neoptera</taxon>
        <taxon>Endopterygota</taxon>
        <taxon>Diptera</taxon>
        <taxon>Nematocera</taxon>
        <taxon>Sciaroidea</taxon>
        <taxon>Sciaridae</taxon>
        <taxon>Pseudolycoriella</taxon>
    </lineage>
</organism>
<dbReference type="GO" id="GO:0006805">
    <property type="term" value="P:xenobiotic metabolic process"/>
    <property type="evidence" value="ECO:0007669"/>
    <property type="project" value="TreeGrafter"/>
</dbReference>
<evidence type="ECO:0000256" key="9">
    <source>
        <dbReference type="RuleBase" id="RU000461"/>
    </source>
</evidence>
<evidence type="ECO:0000256" key="5">
    <source>
        <dbReference type="ARBA" id="ARBA00023002"/>
    </source>
</evidence>
<dbReference type="GO" id="GO:0020037">
    <property type="term" value="F:heme binding"/>
    <property type="evidence" value="ECO:0007669"/>
    <property type="project" value="InterPro"/>
</dbReference>
<dbReference type="GO" id="GO:0016712">
    <property type="term" value="F:oxidoreductase activity, acting on paired donors, with incorporation or reduction of molecular oxygen, reduced flavin or flavoprotein as one donor, and incorporation of one atom of oxygen"/>
    <property type="evidence" value="ECO:0007669"/>
    <property type="project" value="TreeGrafter"/>
</dbReference>
<sequence length="495" mass="56932">MFIVFGFICGIILLFCWVDTRKPKDFPPGPSWIPLLGVIPLVKNLHNICGFYHLVWHYLTQRYGAIVGLRIGHDRVIIVAGKNEIKEFYATEEFNGRPNGFFYRMRSFDKRLGVVFSDGKHWEIQRKFSLKVLRQLGAKNSMKDHIEREANEIIHFLYTKAKTGKPINLQHIFDVPVLNILWALLAGHRFALEDERLTMLLKMIHDSFRVIDMSGGILNQFPFVRYIAPNLCGYRPLINTLSPLWAFLKEVVADTKNSLTNEEPKSLIQAFLHEIENVSSKDSSFTEEQLLALCLDLFQAGTETTSNTLAFGLMYLLHNASVIEKLKIELDKVVGRRRLPNLNDRSMLPYTEAVICEIQRITNVAPLGIVHRCTETVKFNDYVIPEGTLALVSLYSLHMDEKYWKDPQMFRPERFLDEYGMFIHHDHFMPFGSGKRRCMGENLAKSSLFLYLASFIHSFDMRIPAGNTLPDLVGFDGITLSPKPFEVLLQSRPTL</sequence>
<dbReference type="InterPro" id="IPR001128">
    <property type="entry name" value="Cyt_P450"/>
</dbReference>
<feature type="binding site" description="axial binding residue" evidence="8">
    <location>
        <position position="438"/>
    </location>
    <ligand>
        <name>heme</name>
        <dbReference type="ChEBI" id="CHEBI:30413"/>
    </ligand>
    <ligandPart>
        <name>Fe</name>
        <dbReference type="ChEBI" id="CHEBI:18248"/>
    </ligandPart>
</feature>
<dbReference type="PROSITE" id="PS00086">
    <property type="entry name" value="CYTOCHROME_P450"/>
    <property type="match status" value="1"/>
</dbReference>
<gene>
    <name evidence="10" type="primary">CYP15A1</name>
    <name evidence="10" type="ORF">Bhyg_07165</name>
</gene>
<evidence type="ECO:0000256" key="7">
    <source>
        <dbReference type="ARBA" id="ARBA00023033"/>
    </source>
</evidence>
<dbReference type="CDD" id="cd20651">
    <property type="entry name" value="CYP15A1-like"/>
    <property type="match status" value="1"/>
</dbReference>
<evidence type="ECO:0000313" key="11">
    <source>
        <dbReference type="Proteomes" id="UP001151699"/>
    </source>
</evidence>
<name>A0A9Q0N234_9DIPT</name>
<keyword evidence="4 8" id="KW-0479">Metal-binding</keyword>
<dbReference type="GO" id="GO:0008395">
    <property type="term" value="F:steroid hydroxylase activity"/>
    <property type="evidence" value="ECO:0007669"/>
    <property type="project" value="TreeGrafter"/>
</dbReference>
<evidence type="ECO:0000256" key="3">
    <source>
        <dbReference type="ARBA" id="ARBA00022617"/>
    </source>
</evidence>
<keyword evidence="7 9" id="KW-0503">Monooxygenase</keyword>
<dbReference type="AlphaFoldDB" id="A0A9Q0N234"/>
<comment type="similarity">
    <text evidence="2 9">Belongs to the cytochrome P450 family.</text>
</comment>
<evidence type="ECO:0000256" key="6">
    <source>
        <dbReference type="ARBA" id="ARBA00023004"/>
    </source>
</evidence>
<dbReference type="PRINTS" id="PR00385">
    <property type="entry name" value="P450"/>
</dbReference>
<dbReference type="InterPro" id="IPR002401">
    <property type="entry name" value="Cyt_P450_E_grp-I"/>
</dbReference>
<evidence type="ECO:0000256" key="2">
    <source>
        <dbReference type="ARBA" id="ARBA00010617"/>
    </source>
</evidence>
<reference evidence="10" key="1">
    <citation type="submission" date="2022-07" db="EMBL/GenBank/DDBJ databases">
        <authorList>
            <person name="Trinca V."/>
            <person name="Uliana J.V.C."/>
            <person name="Torres T.T."/>
            <person name="Ward R.J."/>
            <person name="Monesi N."/>
        </authorList>
    </citation>
    <scope>NUCLEOTIDE SEQUENCE</scope>
    <source>
        <strain evidence="10">HSMRA1968</strain>
        <tissue evidence="10">Whole embryos</tissue>
    </source>
</reference>
<dbReference type="PRINTS" id="PR00463">
    <property type="entry name" value="EP450I"/>
</dbReference>
<keyword evidence="11" id="KW-1185">Reference proteome</keyword>
<dbReference type="InterPro" id="IPR050182">
    <property type="entry name" value="Cytochrome_P450_fam2"/>
</dbReference>
<accession>A0A9Q0N234</accession>
<dbReference type="InterPro" id="IPR036396">
    <property type="entry name" value="Cyt_P450_sf"/>
</dbReference>
<dbReference type="EMBL" id="WJQU01000002">
    <property type="protein sequence ID" value="KAJ6642218.1"/>
    <property type="molecule type" value="Genomic_DNA"/>
</dbReference>
<evidence type="ECO:0000313" key="10">
    <source>
        <dbReference type="EMBL" id="KAJ6642218.1"/>
    </source>
</evidence>
<dbReference type="OrthoDB" id="1055148at2759"/>
<keyword evidence="6 8" id="KW-0408">Iron</keyword>
<dbReference type="InterPro" id="IPR017972">
    <property type="entry name" value="Cyt_P450_CS"/>
</dbReference>
<dbReference type="SUPFAM" id="SSF48264">
    <property type="entry name" value="Cytochrome P450"/>
    <property type="match status" value="1"/>
</dbReference>
<comment type="cofactor">
    <cofactor evidence="1 8">
        <name>heme</name>
        <dbReference type="ChEBI" id="CHEBI:30413"/>
    </cofactor>
</comment>
<keyword evidence="3 8" id="KW-0349">Heme</keyword>